<sequence>MDKMVKTNLESHFREIRNGVIGNNEYFMSPYGTQKILYADWIATGRLYRPIEEKITGNLGPYLANTHSYSSETGKVTSEVYMEARERIKGHVNADEDDVLVTTGSGMTGALDRLLQIMGLKGKRPSNPNEVPVVFITHMEHHSNQVSWLEAMADVVIVPPGENMMPSLDKLDELLWNYKDRTLKIGAFTACSNVTGEMTNHKGLAKTMHAHGGICFFDFAASAPYVDIDMHPSDPDCRMDAIYFSPHKFLGGPGACGVLIFNKWLYKNKVPAIPGGGNVKWTTPWGTHSFFENIEIREDGGTPGIIQTIKAALAIQLKEKMDTKLISIKELALLGLFRDELKDIGDIQYYGNSYARRIGCLSFNLMDIHYNLVVRLLNDRFGIQVRGGWSCASTFAHYLFGMDRTRSSEIMNGIDQKNLKNKPGWVRVSLHPTMNSADVEFITEALREIVNGHEEWAKDYKYNPLNNEYEYIHRNIVDMGRYHFFGL</sequence>
<keyword evidence="1" id="KW-0663">Pyridoxal phosphate</keyword>
<dbReference type="RefSeq" id="WP_166247644.1">
    <property type="nucleotide sequence ID" value="NZ_CP049616.1"/>
</dbReference>
<dbReference type="Gene3D" id="3.90.1150.10">
    <property type="entry name" value="Aspartate Aminotransferase, domain 1"/>
    <property type="match status" value="1"/>
</dbReference>
<dbReference type="EMBL" id="CP049616">
    <property type="protein sequence ID" value="QII43983.1"/>
    <property type="molecule type" value="Genomic_DNA"/>
</dbReference>
<dbReference type="InterPro" id="IPR015424">
    <property type="entry name" value="PyrdxlP-dep_Trfase"/>
</dbReference>
<protein>
    <submittedName>
        <fullName evidence="3">Aminotransferase class V-fold PLP-dependent enzyme</fullName>
    </submittedName>
</protein>
<reference evidence="3 4" key="1">
    <citation type="submission" date="2020-02" db="EMBL/GenBank/DDBJ databases">
        <title>Complete genome of Muricauda sp. 501str8.</title>
        <authorList>
            <person name="Dong B."/>
            <person name="Zhu S."/>
            <person name="Yang J."/>
            <person name="Chen J."/>
        </authorList>
    </citation>
    <scope>NUCLEOTIDE SEQUENCE [LARGE SCALE GENOMIC DNA]</scope>
    <source>
        <strain evidence="3 4">501str8</strain>
    </source>
</reference>
<dbReference type="AlphaFoldDB" id="A0A6G7IZF1"/>
<dbReference type="InterPro" id="IPR015422">
    <property type="entry name" value="PyrdxlP-dep_Trfase_small"/>
</dbReference>
<keyword evidence="3" id="KW-0808">Transferase</keyword>
<dbReference type="Gene3D" id="3.40.640.10">
    <property type="entry name" value="Type I PLP-dependent aspartate aminotransferase-like (Major domain)"/>
    <property type="match status" value="1"/>
</dbReference>
<gene>
    <name evidence="3" type="ORF">GVT53_04615</name>
</gene>
<dbReference type="InterPro" id="IPR000192">
    <property type="entry name" value="Aminotrans_V_dom"/>
</dbReference>
<accession>A0A6G7IZF1</accession>
<evidence type="ECO:0000259" key="2">
    <source>
        <dbReference type="Pfam" id="PF00266"/>
    </source>
</evidence>
<evidence type="ECO:0000313" key="4">
    <source>
        <dbReference type="Proteomes" id="UP000502928"/>
    </source>
</evidence>
<feature type="domain" description="Aminotransferase class V" evidence="2">
    <location>
        <begin position="38"/>
        <end position="440"/>
    </location>
</feature>
<dbReference type="PANTHER" id="PTHR43586:SF8">
    <property type="entry name" value="CYSTEINE DESULFURASE 1, CHLOROPLASTIC"/>
    <property type="match status" value="1"/>
</dbReference>
<name>A0A6G7IZF1_9FLAO</name>
<dbReference type="InterPro" id="IPR015421">
    <property type="entry name" value="PyrdxlP-dep_Trfase_major"/>
</dbReference>
<keyword evidence="4" id="KW-1185">Reference proteome</keyword>
<evidence type="ECO:0000256" key="1">
    <source>
        <dbReference type="ARBA" id="ARBA00022898"/>
    </source>
</evidence>
<evidence type="ECO:0000313" key="3">
    <source>
        <dbReference type="EMBL" id="QII43983.1"/>
    </source>
</evidence>
<dbReference type="GO" id="GO:0008483">
    <property type="term" value="F:transaminase activity"/>
    <property type="evidence" value="ECO:0007669"/>
    <property type="project" value="UniProtKB-KW"/>
</dbReference>
<keyword evidence="3" id="KW-0032">Aminotransferase</keyword>
<dbReference type="PANTHER" id="PTHR43586">
    <property type="entry name" value="CYSTEINE DESULFURASE"/>
    <property type="match status" value="1"/>
</dbReference>
<dbReference type="Proteomes" id="UP000502928">
    <property type="component" value="Chromosome"/>
</dbReference>
<dbReference type="Pfam" id="PF00266">
    <property type="entry name" value="Aminotran_5"/>
    <property type="match status" value="1"/>
</dbReference>
<dbReference type="SUPFAM" id="SSF53383">
    <property type="entry name" value="PLP-dependent transferases"/>
    <property type="match status" value="1"/>
</dbReference>
<organism evidence="3 4">
    <name type="scientific">Flagellimonas oceani</name>
    <dbReference type="NCBI Taxonomy" id="2698672"/>
    <lineage>
        <taxon>Bacteria</taxon>
        <taxon>Pseudomonadati</taxon>
        <taxon>Bacteroidota</taxon>
        <taxon>Flavobacteriia</taxon>
        <taxon>Flavobacteriales</taxon>
        <taxon>Flavobacteriaceae</taxon>
        <taxon>Flagellimonas</taxon>
    </lineage>
</organism>
<dbReference type="KEGG" id="mut:GVT53_04615"/>
<proteinExistence type="predicted"/>